<reference evidence="1" key="1">
    <citation type="submission" date="2015-08" db="EMBL/GenBank/DDBJ databases">
        <authorList>
            <person name="Babu N.S."/>
            <person name="Beckwith C.J."/>
            <person name="Beseler K.G."/>
            <person name="Brison A."/>
            <person name="Carone J.V."/>
            <person name="Caskin T.P."/>
            <person name="Diamond M."/>
            <person name="Durham M.E."/>
            <person name="Foxe J.M."/>
            <person name="Go M."/>
            <person name="Henderson B.A."/>
            <person name="Jones I.B."/>
            <person name="McGettigan J.A."/>
            <person name="Micheletti S.J."/>
            <person name="Nasrallah M.E."/>
            <person name="Ortiz D."/>
            <person name="Piller C.R."/>
            <person name="Privatt S.R."/>
            <person name="Schneider S.L."/>
            <person name="Sharp S."/>
            <person name="Smith T.C."/>
            <person name="Stanton J.D."/>
            <person name="Ullery H.E."/>
            <person name="Wilson R.J."/>
            <person name="Serrano M.G."/>
            <person name="Buck G."/>
            <person name="Lee V."/>
            <person name="Wang Y."/>
            <person name="Carvalho R."/>
            <person name="Voegtly L."/>
            <person name="Shi R."/>
            <person name="Duckworth R."/>
            <person name="Johnson A."/>
            <person name="Loviza R."/>
            <person name="Walstead R."/>
            <person name="Shah Z."/>
            <person name="Kiflezghi M."/>
            <person name="Wade K."/>
            <person name="Ball S.L."/>
            <person name="Bradley K.W."/>
            <person name="Asai D.J."/>
            <person name="Bowman C.A."/>
            <person name="Russell D.A."/>
            <person name="Pope W.H."/>
            <person name="Jacobs-Sera D."/>
            <person name="Hendrix R.W."/>
            <person name="Hatfull G.F."/>
        </authorList>
    </citation>
    <scope>NUCLEOTIDE SEQUENCE</scope>
    <source>
        <strain evidence="1">ESE002</strain>
    </source>
</reference>
<dbReference type="EMBL" id="KT462711">
    <property type="protein sequence ID" value="AMQ23555.1"/>
    <property type="molecule type" value="Genomic_RNA"/>
</dbReference>
<organism evidence="1">
    <name type="scientific">Leviviridae sp</name>
    <dbReference type="NCBI Taxonomy" id="2027243"/>
    <lineage>
        <taxon>Viruses</taxon>
        <taxon>Riboviria</taxon>
        <taxon>Orthornavirae</taxon>
        <taxon>Lenarviricota</taxon>
        <taxon>Leviviricetes</taxon>
        <taxon>Norzivirales</taxon>
        <taxon>Fiersviridae</taxon>
    </lineage>
</organism>
<accession>A0A142D886</accession>
<protein>
    <submittedName>
        <fullName evidence="1">Uncharacterized protein</fullName>
    </submittedName>
</protein>
<evidence type="ECO:0000313" key="1">
    <source>
        <dbReference type="EMBL" id="AMQ23555.1"/>
    </source>
</evidence>
<reference evidence="1" key="2">
    <citation type="journal article" date="2016" name="PLoS Biol.">
        <title>Hyperexpansion of RNA Bacteriophage Diversity.</title>
        <authorList>
            <person name="Krishnamurthy S.R."/>
            <person name="Janowski A.B."/>
            <person name="Zhao G."/>
            <person name="Barouch D."/>
            <person name="Wang D."/>
        </authorList>
    </citation>
    <scope>NUCLEOTIDE SEQUENCE</scope>
    <source>
        <strain evidence="1">ESE002</strain>
    </source>
</reference>
<proteinExistence type="predicted"/>
<name>A0A142D886_9VIRU</name>
<sequence>MSKRTLRLTAYTPGSIQYADPNDIRNTLRIKGSLTPKAVGSATVQNHRGEIIMNETVPVKITDCSTPPVVTCVGNEIVSARITLSGSVGNSADLKALLKNAYDNAILAIDAGLLNGFQPPLDTAYAIGSV</sequence>